<keyword evidence="2" id="KW-1185">Reference proteome</keyword>
<dbReference type="Proteomes" id="UP000266861">
    <property type="component" value="Unassembled WGS sequence"/>
</dbReference>
<sequence>MIGCSSVSRPYPKELPCLFVDLFASYKQKGLIECGTKEAQVWQYANSQKAVSRLFLYNNFFPKLVLRKTSLELYSFCERHYNQIIAKNNFYESLSNSNESIYSIKTCNSKKRMRHSIDNSQLELSHISNTQDISSQTSESYFISNTQDAETQTTENYLINTNNLLNQIKKLNNR</sequence>
<gene>
    <name evidence="1" type="ORF">Glove_433g8</name>
</gene>
<name>A0A397GWS9_9GLOM</name>
<evidence type="ECO:0000313" key="2">
    <source>
        <dbReference type="Proteomes" id="UP000266861"/>
    </source>
</evidence>
<dbReference type="EMBL" id="PQFF01000383">
    <property type="protein sequence ID" value="RHZ53886.1"/>
    <property type="molecule type" value="Genomic_DNA"/>
</dbReference>
<comment type="caution">
    <text evidence="1">The sequence shown here is derived from an EMBL/GenBank/DDBJ whole genome shotgun (WGS) entry which is preliminary data.</text>
</comment>
<dbReference type="AlphaFoldDB" id="A0A397GWS9"/>
<evidence type="ECO:0000313" key="1">
    <source>
        <dbReference type="EMBL" id="RHZ53886.1"/>
    </source>
</evidence>
<protein>
    <submittedName>
        <fullName evidence="1">Uncharacterized protein</fullName>
    </submittedName>
</protein>
<proteinExistence type="predicted"/>
<accession>A0A397GWS9</accession>
<reference evidence="1 2" key="1">
    <citation type="submission" date="2018-08" db="EMBL/GenBank/DDBJ databases">
        <title>Genome and evolution of the arbuscular mycorrhizal fungus Diversispora epigaea (formerly Glomus versiforme) and its bacterial endosymbionts.</title>
        <authorList>
            <person name="Sun X."/>
            <person name="Fei Z."/>
            <person name="Harrison M."/>
        </authorList>
    </citation>
    <scope>NUCLEOTIDE SEQUENCE [LARGE SCALE GENOMIC DNA]</scope>
    <source>
        <strain evidence="1 2">IT104</strain>
    </source>
</reference>
<dbReference type="OrthoDB" id="2447818at2759"/>
<organism evidence="1 2">
    <name type="scientific">Diversispora epigaea</name>
    <dbReference type="NCBI Taxonomy" id="1348612"/>
    <lineage>
        <taxon>Eukaryota</taxon>
        <taxon>Fungi</taxon>
        <taxon>Fungi incertae sedis</taxon>
        <taxon>Mucoromycota</taxon>
        <taxon>Glomeromycotina</taxon>
        <taxon>Glomeromycetes</taxon>
        <taxon>Diversisporales</taxon>
        <taxon>Diversisporaceae</taxon>
        <taxon>Diversispora</taxon>
    </lineage>
</organism>